<evidence type="ECO:0000313" key="2">
    <source>
        <dbReference type="Proteomes" id="UP000193427"/>
    </source>
</evidence>
<evidence type="ECO:0000313" key="1">
    <source>
        <dbReference type="EMBL" id="ARN19620.1"/>
    </source>
</evidence>
<name>A0A1W6L613_9BURK</name>
<dbReference type="EMBL" id="CP015118">
    <property type="protein sequence ID" value="ARN19620.1"/>
    <property type="molecule type" value="Genomic_DNA"/>
</dbReference>
<dbReference type="KEGG" id="rgu:A4W93_06640"/>
<proteinExistence type="predicted"/>
<reference evidence="1 2" key="1">
    <citation type="submission" date="2016-04" db="EMBL/GenBank/DDBJ databases">
        <title>Complete genome sequence of natural rubber-degrading, novel Gram-negative bacterium, Rhizobacter gummiphilus strain NS21.</title>
        <authorList>
            <person name="Tabata M."/>
            <person name="Kasai D."/>
            <person name="Fukuda M."/>
        </authorList>
    </citation>
    <scope>NUCLEOTIDE SEQUENCE [LARGE SCALE GENOMIC DNA]</scope>
    <source>
        <strain evidence="1 2">NS21</strain>
    </source>
</reference>
<dbReference type="Proteomes" id="UP000193427">
    <property type="component" value="Chromosome"/>
</dbReference>
<dbReference type="RefSeq" id="WP_085749882.1">
    <property type="nucleotide sequence ID" value="NZ_BSPR01000003.1"/>
</dbReference>
<accession>A0A1W6L613</accession>
<organism evidence="1 2">
    <name type="scientific">Piscinibacter gummiphilus</name>
    <dbReference type="NCBI Taxonomy" id="946333"/>
    <lineage>
        <taxon>Bacteria</taxon>
        <taxon>Pseudomonadati</taxon>
        <taxon>Pseudomonadota</taxon>
        <taxon>Betaproteobacteria</taxon>
        <taxon>Burkholderiales</taxon>
        <taxon>Sphaerotilaceae</taxon>
        <taxon>Piscinibacter</taxon>
    </lineage>
</organism>
<protein>
    <submittedName>
        <fullName evidence="1">Uncharacterized protein</fullName>
    </submittedName>
</protein>
<gene>
    <name evidence="1" type="ORF">A4W93_06640</name>
</gene>
<sequence>MDRQTASDTWIQGYVDGFLSTGRRIVRVLTMPEVLEPAMRDSPESLYRVAYERGRNDALAA</sequence>
<keyword evidence="2" id="KW-1185">Reference proteome</keyword>
<dbReference type="AlphaFoldDB" id="A0A1W6L613"/>